<dbReference type="SUPFAM" id="SSF117281">
    <property type="entry name" value="Kelch motif"/>
    <property type="match status" value="1"/>
</dbReference>
<dbReference type="RefSeq" id="XP_017780677.1">
    <property type="nucleotide sequence ID" value="XM_017925188.1"/>
</dbReference>
<evidence type="ECO:0000256" key="1">
    <source>
        <dbReference type="ARBA" id="ARBA00022441"/>
    </source>
</evidence>
<keyword evidence="4" id="KW-1185">Reference proteome</keyword>
<dbReference type="InterPro" id="IPR015915">
    <property type="entry name" value="Kelch-typ_b-propeller"/>
</dbReference>
<feature type="chain" id="PRO_5045118014" evidence="3">
    <location>
        <begin position="20"/>
        <end position="420"/>
    </location>
</feature>
<dbReference type="Gene3D" id="2.120.10.80">
    <property type="entry name" value="Kelch-type beta propeller"/>
    <property type="match status" value="2"/>
</dbReference>
<dbReference type="PANTHER" id="PTHR46428">
    <property type="entry name" value="KELCH DOMAIN-CONTAINING PROTEIN 10"/>
    <property type="match status" value="1"/>
</dbReference>
<proteinExistence type="predicted"/>
<name>A0ABM1N1H7_NICVS</name>
<keyword evidence="1" id="KW-0880">Kelch repeat</keyword>
<evidence type="ECO:0000256" key="3">
    <source>
        <dbReference type="SAM" id="SignalP"/>
    </source>
</evidence>
<protein>
    <submittedName>
        <fullName evidence="5">Kelch domain-containing protein 10 homolog</fullName>
    </submittedName>
</protein>
<gene>
    <name evidence="5" type="primary">LOC108565631</name>
</gene>
<dbReference type="InterPro" id="IPR011043">
    <property type="entry name" value="Gal_Oxase/kelch_b-propeller"/>
</dbReference>
<evidence type="ECO:0000256" key="2">
    <source>
        <dbReference type="ARBA" id="ARBA00022737"/>
    </source>
</evidence>
<dbReference type="InterPro" id="IPR052125">
    <property type="entry name" value="KLHDC10"/>
</dbReference>
<dbReference type="PANTHER" id="PTHR46428:SF1">
    <property type="entry name" value="KELCH DOMAIN-CONTAINING PROTEIN 10"/>
    <property type="match status" value="1"/>
</dbReference>
<keyword evidence="3" id="KW-0732">Signal</keyword>
<keyword evidence="2" id="KW-0677">Repeat</keyword>
<dbReference type="Pfam" id="PF24681">
    <property type="entry name" value="Kelch_KLHDC2_KLHL20_DRC7"/>
    <property type="match status" value="1"/>
</dbReference>
<accession>A0ABM1N1H7</accession>
<reference evidence="5" key="1">
    <citation type="submission" date="2025-08" db="UniProtKB">
        <authorList>
            <consortium name="RefSeq"/>
        </authorList>
    </citation>
    <scope>IDENTIFICATION</scope>
    <source>
        <tissue evidence="5">Whole Larva</tissue>
    </source>
</reference>
<dbReference type="Proteomes" id="UP000695000">
    <property type="component" value="Unplaced"/>
</dbReference>
<sequence>MFFNILILVLIKIMDLMKSIMKGKEERKKLYKFKVFKYEELEPDEDMTKWPFPRSGHRVVADTCHLYSFGGYNPKIQGNQSVEEFSVSTFPLFQELWKFNIAKKEWVPFEKSRSFPKELASNAIIRHGDYLLVYGGTGTPFGQRCSNQLYIISLNDIKSKMCEILTTGQVPLPQYGQALVCNDNYLYTIGGTNGFTYTCDVHRLDMKTNVWENVYICQGRNDSEPLGRYRHEVAFNGRYIFILGGGTAEMAFDFKRVPAFDIKQKTWDIVKSKPDPKFLDVGGGIPAPRRCHGLVQLKIDGSLNVFISGGYDGEDVFYDLWRLNLDTFQWSLIPSCVLPYPTYFHSSAVTPEGKLYNFGGIYINGDLKRHNLVHSTWLCIPKLSEMCWEALLFYKPDIADCDRLTLLNQGYPRSFLKRLD</sequence>
<dbReference type="GeneID" id="108565631"/>
<dbReference type="SUPFAM" id="SSF50965">
    <property type="entry name" value="Galactose oxidase, central domain"/>
    <property type="match status" value="1"/>
</dbReference>
<feature type="signal peptide" evidence="3">
    <location>
        <begin position="1"/>
        <end position="19"/>
    </location>
</feature>
<evidence type="ECO:0000313" key="5">
    <source>
        <dbReference type="RefSeq" id="XP_017780677.1"/>
    </source>
</evidence>
<organism evidence="4 5">
    <name type="scientific">Nicrophorus vespilloides</name>
    <name type="common">Boreal carrion beetle</name>
    <dbReference type="NCBI Taxonomy" id="110193"/>
    <lineage>
        <taxon>Eukaryota</taxon>
        <taxon>Metazoa</taxon>
        <taxon>Ecdysozoa</taxon>
        <taxon>Arthropoda</taxon>
        <taxon>Hexapoda</taxon>
        <taxon>Insecta</taxon>
        <taxon>Pterygota</taxon>
        <taxon>Neoptera</taxon>
        <taxon>Endopterygota</taxon>
        <taxon>Coleoptera</taxon>
        <taxon>Polyphaga</taxon>
        <taxon>Staphyliniformia</taxon>
        <taxon>Silphidae</taxon>
        <taxon>Nicrophorinae</taxon>
        <taxon>Nicrophorus</taxon>
    </lineage>
</organism>
<evidence type="ECO:0000313" key="4">
    <source>
        <dbReference type="Proteomes" id="UP000695000"/>
    </source>
</evidence>